<keyword evidence="4" id="KW-1185">Reference proteome</keyword>
<organism evidence="3 4">
    <name type="scientific">Gordonia crocea</name>
    <dbReference type="NCBI Taxonomy" id="589162"/>
    <lineage>
        <taxon>Bacteria</taxon>
        <taxon>Bacillati</taxon>
        <taxon>Actinomycetota</taxon>
        <taxon>Actinomycetes</taxon>
        <taxon>Mycobacteriales</taxon>
        <taxon>Gordoniaceae</taxon>
        <taxon>Gordonia</taxon>
    </lineage>
</organism>
<feature type="signal peptide" evidence="2">
    <location>
        <begin position="1"/>
        <end position="35"/>
    </location>
</feature>
<keyword evidence="2" id="KW-0732">Signal</keyword>
<dbReference type="AlphaFoldDB" id="A0A7I9UVU7"/>
<gene>
    <name evidence="3" type="ORF">nbrc107697_11480</name>
</gene>
<dbReference type="InterPro" id="IPR015286">
    <property type="entry name" value="Porin_fam_mycobact-type"/>
</dbReference>
<evidence type="ECO:0000313" key="4">
    <source>
        <dbReference type="Proteomes" id="UP000444980"/>
    </source>
</evidence>
<evidence type="ECO:0000256" key="2">
    <source>
        <dbReference type="SAM" id="SignalP"/>
    </source>
</evidence>
<dbReference type="OrthoDB" id="4540215at2"/>
<name>A0A7I9UVU7_9ACTN</name>
<dbReference type="EMBL" id="BJOU01000001">
    <property type="protein sequence ID" value="GED97109.1"/>
    <property type="molecule type" value="Genomic_DNA"/>
</dbReference>
<feature type="chain" id="PRO_5029910578" description="MspA family protein" evidence="2">
    <location>
        <begin position="36"/>
        <end position="228"/>
    </location>
</feature>
<proteinExistence type="predicted"/>
<sequence>MSTSTGAVKRLAALAAVLPAVVAAIAAGSTALAHADTFVRLPNGTAKSGGITIIKTGESARVAPSIAANGAGRSAWLSGKAKILAPHIDKQEAGPNNGPRGEDAMPGSNGASTTGAAASLTVGYVVGCQVNLGNLDAGITGSLESLANPLPMAGGTLSLPLSPGRVQYVLIEKKQLEEPGTYYFNWDRAQLEIGGCAGHAQARSFVIVETTGDNHQKVSLFGKRFSVG</sequence>
<reference evidence="4" key="1">
    <citation type="submission" date="2019-06" db="EMBL/GenBank/DDBJ databases">
        <title>Gordonia isolated from sludge of a wastewater treatment plant.</title>
        <authorList>
            <person name="Tamura T."/>
            <person name="Aoyama K."/>
            <person name="Kang Y."/>
            <person name="Saito S."/>
            <person name="Akiyama N."/>
            <person name="Yazawa K."/>
            <person name="Gonoi T."/>
            <person name="Mikami Y."/>
        </authorList>
    </citation>
    <scope>NUCLEOTIDE SEQUENCE [LARGE SCALE GENOMIC DNA]</scope>
    <source>
        <strain evidence="4">NBRC 107697</strain>
    </source>
</reference>
<dbReference type="RefSeq" id="WP_161926480.1">
    <property type="nucleotide sequence ID" value="NZ_BJOU01000001.1"/>
</dbReference>
<dbReference type="Pfam" id="PF09203">
    <property type="entry name" value="MspA"/>
    <property type="match status" value="1"/>
</dbReference>
<dbReference type="Proteomes" id="UP000444980">
    <property type="component" value="Unassembled WGS sequence"/>
</dbReference>
<evidence type="ECO:0008006" key="5">
    <source>
        <dbReference type="Google" id="ProtNLM"/>
    </source>
</evidence>
<evidence type="ECO:0000256" key="1">
    <source>
        <dbReference type="SAM" id="MobiDB-lite"/>
    </source>
</evidence>
<feature type="region of interest" description="Disordered" evidence="1">
    <location>
        <begin position="89"/>
        <end position="112"/>
    </location>
</feature>
<accession>A0A7I9UVU7</accession>
<protein>
    <recommendedName>
        <fullName evidence="5">MspA family protein</fullName>
    </recommendedName>
</protein>
<comment type="caution">
    <text evidence="3">The sequence shown here is derived from an EMBL/GenBank/DDBJ whole genome shotgun (WGS) entry which is preliminary data.</text>
</comment>
<evidence type="ECO:0000313" key="3">
    <source>
        <dbReference type="EMBL" id="GED97109.1"/>
    </source>
</evidence>